<dbReference type="Proteomes" id="UP000316916">
    <property type="component" value="Unassembled WGS sequence"/>
</dbReference>
<evidence type="ECO:0000313" key="1">
    <source>
        <dbReference type="EMBL" id="SMO72001.1"/>
    </source>
</evidence>
<reference evidence="1 2" key="1">
    <citation type="submission" date="2017-05" db="EMBL/GenBank/DDBJ databases">
        <authorList>
            <person name="Varghese N."/>
            <person name="Submissions S."/>
        </authorList>
    </citation>
    <scope>NUCLEOTIDE SEQUENCE [LARGE SCALE GENOMIC DNA]</scope>
    <source>
        <strain evidence="1 2">DSM 29371</strain>
    </source>
</reference>
<evidence type="ECO:0000313" key="2">
    <source>
        <dbReference type="Proteomes" id="UP000316916"/>
    </source>
</evidence>
<dbReference type="InterPro" id="IPR022298">
    <property type="entry name" value="Conjug_transposon_TraN"/>
</dbReference>
<dbReference type="RefSeq" id="WP_142718408.1">
    <property type="nucleotide sequence ID" value="NZ_FXTC01000005.1"/>
</dbReference>
<protein>
    <submittedName>
        <fullName evidence="1">Bacteroides conjugative transposon TraN protein</fullName>
    </submittedName>
</protein>
<name>A0A521DLM9_9FLAO</name>
<dbReference type="AlphaFoldDB" id="A0A521DLM9"/>
<proteinExistence type="predicted"/>
<organism evidence="1 2">
    <name type="scientific">Chryseobacterium rhizoplanae</name>
    <dbReference type="NCBI Taxonomy" id="1609531"/>
    <lineage>
        <taxon>Bacteria</taxon>
        <taxon>Pseudomonadati</taxon>
        <taxon>Bacteroidota</taxon>
        <taxon>Flavobacteriia</taxon>
        <taxon>Flavobacteriales</taxon>
        <taxon>Weeksellaceae</taxon>
        <taxon>Chryseobacterium group</taxon>
        <taxon>Chryseobacterium</taxon>
    </lineage>
</organism>
<dbReference type="Pfam" id="PF13595">
    <property type="entry name" value="DUF4138"/>
    <property type="match status" value="1"/>
</dbReference>
<gene>
    <name evidence="1" type="ORF">SAMN06265171_105187</name>
</gene>
<accession>A0A521DLM9</accession>
<keyword evidence="2" id="KW-1185">Reference proteome</keyword>
<sequence length="298" mass="34915">MNSKIRNQTFIFIFVLLISKICAQDSTIIDSLPDEAKVQSYRIEVTYQKTTHLLFPSLIRYVDLGSDLLIAGKAEDVGNVLRLKSSVRDFEEETNFSVITEDGKFYSFEVVYNSNPNTLSYDFLNLQRMQEKENFTEVFFEDLGSGTVVQRFLENLYQYPKRIFKHISTKSYGIQFSLRSLYVDEGKIYFVIDIKNSSPMDYEIDFIQFKIADKRSLKRTIVQDKLLKPIRAYPQIDYVSHQSENRMIFLLDQVSLLDGKVLRIEMFEKSGNRHQKLQIENDDLIQARVLKDLPIQMK</sequence>
<dbReference type="NCBIfam" id="TIGR03780">
    <property type="entry name" value="Bac_Flav_CT_N"/>
    <property type="match status" value="1"/>
</dbReference>
<dbReference type="EMBL" id="FXTC01000005">
    <property type="protein sequence ID" value="SMO72001.1"/>
    <property type="molecule type" value="Genomic_DNA"/>
</dbReference>